<protein>
    <submittedName>
        <fullName evidence="4">Cobaltochelatase subunit CobN</fullName>
        <ecNumber evidence="4">6.6.1.2</ecNumber>
    </submittedName>
</protein>
<feature type="domain" description="CobN/magnesium chelatase" evidence="3">
    <location>
        <begin position="127"/>
        <end position="1313"/>
    </location>
</feature>
<feature type="transmembrane region" description="Helical" evidence="2">
    <location>
        <begin position="7"/>
        <end position="25"/>
    </location>
</feature>
<organism evidence="4 5">
    <name type="scientific">Dysgonomonas termitidis</name>
    <dbReference type="NCBI Taxonomy" id="1516126"/>
    <lineage>
        <taxon>Bacteria</taxon>
        <taxon>Pseudomonadati</taxon>
        <taxon>Bacteroidota</taxon>
        <taxon>Bacteroidia</taxon>
        <taxon>Bacteroidales</taxon>
        <taxon>Dysgonomonadaceae</taxon>
        <taxon>Dysgonomonas</taxon>
    </lineage>
</organism>
<dbReference type="InterPro" id="IPR003672">
    <property type="entry name" value="CobN/Mg_chltase"/>
</dbReference>
<sequence length="1426" mass="158618">MKSKKKYIIIALSALLVIISGWIIWQRTASPTRIALLNFQPFQVSNISLSNEDKFIKYKIVSVDDLGKLTNYDFVLGFGMGLKVSEEQRNQIQLAADKGTPVYMFAVTNPENNICNLDSTDLKQISGYLENANKPNYQNMARYIRQNIDKKTFFVTGAQPVIESVSDAFFHLDENIAFTDVKEYESYLKKQGFYREGSGKVAIVAGIHDPFSGNKEHLDSLIVSLQNSGLNVYPISSMTKRIEFLEQINPSAVVYFPHGRLLMGQADAAIDWLKAHNIPIFTPLTILQLKENWMKDPMGMFGGFMGQSLVMPELDGSIYPYSLVAQEKNNDGLYVFRTIPDRLKSFTTIVNNLITLKHKKNADKKVAIYYFKGAGQETLAAQGLETVLSLYNLLKRLKSEGYKVDNLPATEKEFEKLLMTQGSVLSTYAEGAFDDYLKNGNPELIKKQDYEAWIHRSLSPELYKEVTDTYGEAPGAYMSMIKNDGAYLAVARIQLGNIVLLPQPMAALGDDSFAIVHGTKSPPPHTYIGSYLWTQYGFKADALIHFGTHGSLEFTPQKQVALSSNDWPDRLIGTLPHFYYYTIGNIGESMMAKRRSYATTVSYLTPAFMESDTRSQFKVLENKIREYYKTEEPKQPQASLQVKKIAVDMGIHRDLRLDSILTKPYTTEDIERIENYAEEIANEKMNGQLYTSGIPYTAEKIKSTVLAMSADPIAYSLAALDRQRGKVSEKQLKNKSFFTRSYLDPAKSLVNQVLNGKVVSNELICGIANINQSDLEKSKEILSPPKRGMAAAMAAMNSDSPGSQSKAPSSGGHPSWIPKVGKRPDSSKREEGTKPTKVDPAAMGKPSAKGGKSEMSKAPEYTKAQKEEARAIVEIERTINNIVYYKQALEDSPEQEFKSILNALAGGYIAPSSGGDAVANPMAVPTGHNLYSINAESTPSELAWDRGVSLVNTTLEQYKKQHGEYPRKVSYTFWSSEFIESEGTTIAQVLYMLGVEPVRDTYGRVSDLRLIPVETLGRPRIDVVVQTSGQFRDLAASRLILISKAVEMAATAKDEKYENLVHQSTVEIERQLVEQGISPKDARAMSTQRIFGGINGMYGTGIQEMITGSDKWESEKEIADTYINNMGAAYGSDKNWGEFQTGLLRTVLHNTDVVVQPRQNNTWGALSLDHVYEFMGGMNLAIRNVTGKDPDAYFADYRNRNNAKMQDLKEAIGVESRTTVLNPAYVKEVMKGGAASASQITEVVTNTFGWNVAKPDVIDNELWDQLYDMYVKDSQNLGTKDFFKQTNPEALQEITAIMMETARKGMWKATDAQLADIASLHTGLVKEFGSSGAGFAGGNAKLQDFISKKVSTEEAKVYNRQIQQMKTAAPSSDIAQNGMVLKKDQVGTTIPEESKTSLNGLIIAGVVLVVFFILLFILKKKRKSND</sequence>
<comment type="caution">
    <text evidence="4">The sequence shown here is derived from an EMBL/GenBank/DDBJ whole genome shotgun (WGS) entry which is preliminary data.</text>
</comment>
<feature type="region of interest" description="Disordered" evidence="1">
    <location>
        <begin position="787"/>
        <end position="864"/>
    </location>
</feature>
<feature type="compositionally biased region" description="Basic and acidic residues" evidence="1">
    <location>
        <begin position="822"/>
        <end position="837"/>
    </location>
</feature>
<feature type="compositionally biased region" description="Polar residues" evidence="1">
    <location>
        <begin position="797"/>
        <end position="808"/>
    </location>
</feature>
<dbReference type="Pfam" id="PF02514">
    <property type="entry name" value="CobN-Mg_chel"/>
    <property type="match status" value="1"/>
</dbReference>
<proteinExistence type="predicted"/>
<dbReference type="RefSeq" id="WP_380001327.1">
    <property type="nucleotide sequence ID" value="NZ_JBHSGN010000156.1"/>
</dbReference>
<dbReference type="CDD" id="cd10150">
    <property type="entry name" value="CobN_like"/>
    <property type="match status" value="1"/>
</dbReference>
<dbReference type="Proteomes" id="UP001596023">
    <property type="component" value="Unassembled WGS sequence"/>
</dbReference>
<dbReference type="PANTHER" id="PTHR44119:SF4">
    <property type="entry name" value="AEROBIC COBALTOCHELATASE SUBUNIT COBN"/>
    <property type="match status" value="1"/>
</dbReference>
<keyword evidence="5" id="KW-1185">Reference proteome</keyword>
<reference evidence="5" key="1">
    <citation type="journal article" date="2019" name="Int. J. Syst. Evol. Microbiol.">
        <title>The Global Catalogue of Microorganisms (GCM) 10K type strain sequencing project: providing services to taxonomists for standard genome sequencing and annotation.</title>
        <authorList>
            <consortium name="The Broad Institute Genomics Platform"/>
            <consortium name="The Broad Institute Genome Sequencing Center for Infectious Disease"/>
            <person name="Wu L."/>
            <person name="Ma J."/>
        </authorList>
    </citation>
    <scope>NUCLEOTIDE SEQUENCE [LARGE SCALE GENOMIC DNA]</scope>
    <source>
        <strain evidence="5">CCUG 66188</strain>
    </source>
</reference>
<evidence type="ECO:0000313" key="4">
    <source>
        <dbReference type="EMBL" id="MFC4676772.1"/>
    </source>
</evidence>
<dbReference type="EC" id="6.6.1.2" evidence="4"/>
<evidence type="ECO:0000256" key="1">
    <source>
        <dbReference type="SAM" id="MobiDB-lite"/>
    </source>
</evidence>
<name>A0ABV9L314_9BACT</name>
<evidence type="ECO:0000259" key="3">
    <source>
        <dbReference type="Pfam" id="PF02514"/>
    </source>
</evidence>
<dbReference type="EMBL" id="JBHSGN010000156">
    <property type="protein sequence ID" value="MFC4676772.1"/>
    <property type="molecule type" value="Genomic_DNA"/>
</dbReference>
<evidence type="ECO:0000313" key="5">
    <source>
        <dbReference type="Proteomes" id="UP001596023"/>
    </source>
</evidence>
<keyword evidence="4" id="KW-0436">Ligase</keyword>
<feature type="transmembrane region" description="Helical" evidence="2">
    <location>
        <begin position="1398"/>
        <end position="1418"/>
    </location>
</feature>
<gene>
    <name evidence="4" type="ORF">ACFO6W_24110</name>
</gene>
<keyword evidence="2" id="KW-0812">Transmembrane</keyword>
<keyword evidence="2" id="KW-0472">Membrane</keyword>
<keyword evidence="2" id="KW-1133">Transmembrane helix</keyword>
<dbReference type="GO" id="GO:0051116">
    <property type="term" value="F:cobaltochelatase activity"/>
    <property type="evidence" value="ECO:0007669"/>
    <property type="project" value="UniProtKB-EC"/>
</dbReference>
<accession>A0ABV9L314</accession>
<evidence type="ECO:0000256" key="2">
    <source>
        <dbReference type="SAM" id="Phobius"/>
    </source>
</evidence>
<dbReference type="PANTHER" id="PTHR44119">
    <property type="entry name" value="MAGNESIUM-CHELATASE SUBUNIT CHLH, CHLOROPLASTIC"/>
    <property type="match status" value="1"/>
</dbReference>